<dbReference type="AlphaFoldDB" id="A0A0A8Z6C7"/>
<protein>
    <submittedName>
        <fullName evidence="2">Uncharacterized protein</fullName>
    </submittedName>
</protein>
<feature type="compositionally biased region" description="Basic and acidic residues" evidence="1">
    <location>
        <begin position="18"/>
        <end position="34"/>
    </location>
</feature>
<dbReference type="EMBL" id="GBRH01265585">
    <property type="protein sequence ID" value="JAD32310.1"/>
    <property type="molecule type" value="Transcribed_RNA"/>
</dbReference>
<feature type="region of interest" description="Disordered" evidence="1">
    <location>
        <begin position="1"/>
        <end position="34"/>
    </location>
</feature>
<reference evidence="2" key="2">
    <citation type="journal article" date="2015" name="Data Brief">
        <title>Shoot transcriptome of the giant reed, Arundo donax.</title>
        <authorList>
            <person name="Barrero R.A."/>
            <person name="Guerrero F.D."/>
            <person name="Moolhuijzen P."/>
            <person name="Goolsby J.A."/>
            <person name="Tidwell J."/>
            <person name="Bellgard S.E."/>
            <person name="Bellgard M.I."/>
        </authorList>
    </citation>
    <scope>NUCLEOTIDE SEQUENCE</scope>
    <source>
        <tissue evidence="2">Shoot tissue taken approximately 20 cm above the soil surface</tissue>
    </source>
</reference>
<evidence type="ECO:0000256" key="1">
    <source>
        <dbReference type="SAM" id="MobiDB-lite"/>
    </source>
</evidence>
<proteinExistence type="predicted"/>
<name>A0A0A8Z6C7_ARUDO</name>
<evidence type="ECO:0000313" key="2">
    <source>
        <dbReference type="EMBL" id="JAD32310.1"/>
    </source>
</evidence>
<accession>A0A0A8Z6C7</accession>
<organism evidence="2">
    <name type="scientific">Arundo donax</name>
    <name type="common">Giant reed</name>
    <name type="synonym">Donax arundinaceus</name>
    <dbReference type="NCBI Taxonomy" id="35708"/>
    <lineage>
        <taxon>Eukaryota</taxon>
        <taxon>Viridiplantae</taxon>
        <taxon>Streptophyta</taxon>
        <taxon>Embryophyta</taxon>
        <taxon>Tracheophyta</taxon>
        <taxon>Spermatophyta</taxon>
        <taxon>Magnoliopsida</taxon>
        <taxon>Liliopsida</taxon>
        <taxon>Poales</taxon>
        <taxon>Poaceae</taxon>
        <taxon>PACMAD clade</taxon>
        <taxon>Arundinoideae</taxon>
        <taxon>Arundineae</taxon>
        <taxon>Arundo</taxon>
    </lineage>
</organism>
<sequence length="57" mass="6334">MASNQTACVRSELPGGKVPHDKRSVIDDSHQEDDSRLLVSCGEDPALHRYKLITEDL</sequence>
<reference evidence="2" key="1">
    <citation type="submission" date="2014-09" db="EMBL/GenBank/DDBJ databases">
        <authorList>
            <person name="Magalhaes I.L.F."/>
            <person name="Oliveira U."/>
            <person name="Santos F.R."/>
            <person name="Vidigal T.H.D.A."/>
            <person name="Brescovit A.D."/>
            <person name="Santos A.J."/>
        </authorList>
    </citation>
    <scope>NUCLEOTIDE SEQUENCE</scope>
    <source>
        <tissue evidence="2">Shoot tissue taken approximately 20 cm above the soil surface</tissue>
    </source>
</reference>